<evidence type="ECO:0000256" key="1">
    <source>
        <dbReference type="ARBA" id="ARBA00010282"/>
    </source>
</evidence>
<dbReference type="Gene3D" id="3.90.1010.10">
    <property type="match status" value="1"/>
</dbReference>
<comment type="similarity">
    <text evidence="1">Belongs to the SufE family.</text>
</comment>
<dbReference type="Proteomes" id="UP000738431">
    <property type="component" value="Chromosome"/>
</dbReference>
<reference evidence="3 4" key="2">
    <citation type="submission" date="2023-12" db="EMBL/GenBank/DDBJ databases">
        <title>Description of an unclassified Opitutus bacterium of Verrucomicrobiota.</title>
        <authorList>
            <person name="Zhang D.-F."/>
        </authorList>
    </citation>
    <scope>NUCLEOTIDE SEQUENCE [LARGE SCALE GENOMIC DNA]</scope>
    <source>
        <strain evidence="3 4">WL0086</strain>
    </source>
</reference>
<sequence length="138" mass="15209">MTVAQRQQSVVEAYALIENKQERLGAIVDTARTLPPFSESERIAEHLVPGCTSRVWLRAELRDDTCHFTTDCDSPMVKGLVHLICECCEGLPPAEVARAEISVIEALGLWRDLSGTRQNGLRAVAQRIRQHAVAFAAA</sequence>
<protein>
    <submittedName>
        <fullName evidence="3">SufE family protein</fullName>
    </submittedName>
</protein>
<organism evidence="3 4">
    <name type="scientific">Actomonas aquatica</name>
    <dbReference type="NCBI Taxonomy" id="2866162"/>
    <lineage>
        <taxon>Bacteria</taxon>
        <taxon>Pseudomonadati</taxon>
        <taxon>Verrucomicrobiota</taxon>
        <taxon>Opitutia</taxon>
        <taxon>Opitutales</taxon>
        <taxon>Opitutaceae</taxon>
        <taxon>Actomonas</taxon>
    </lineage>
</organism>
<evidence type="ECO:0000313" key="3">
    <source>
        <dbReference type="EMBL" id="WRQ89691.1"/>
    </source>
</evidence>
<reference evidence="3 4" key="1">
    <citation type="submission" date="2021-08" db="EMBL/GenBank/DDBJ databases">
        <authorList>
            <person name="Zhang D."/>
            <person name="Zhang A."/>
            <person name="Wang L."/>
        </authorList>
    </citation>
    <scope>NUCLEOTIDE SEQUENCE [LARGE SCALE GENOMIC DNA]</scope>
    <source>
        <strain evidence="3 4">WL0086</strain>
    </source>
</reference>
<evidence type="ECO:0000259" key="2">
    <source>
        <dbReference type="Pfam" id="PF02657"/>
    </source>
</evidence>
<dbReference type="PANTHER" id="PTHR43597">
    <property type="entry name" value="SULFUR ACCEPTOR PROTEIN CSDE"/>
    <property type="match status" value="1"/>
</dbReference>
<dbReference type="SUPFAM" id="SSF82649">
    <property type="entry name" value="SufE/NifU"/>
    <property type="match status" value="1"/>
</dbReference>
<feature type="domain" description="Fe-S metabolism associated" evidence="2">
    <location>
        <begin position="14"/>
        <end position="130"/>
    </location>
</feature>
<dbReference type="PANTHER" id="PTHR43597:SF5">
    <property type="entry name" value="SUFE-LIKE PROTEIN 2, CHLOROPLASTIC"/>
    <property type="match status" value="1"/>
</dbReference>
<name>A0ABZ1CDL2_9BACT</name>
<dbReference type="RefSeq" id="WP_221032152.1">
    <property type="nucleotide sequence ID" value="NZ_CP139781.1"/>
</dbReference>
<dbReference type="EMBL" id="CP139781">
    <property type="protein sequence ID" value="WRQ89691.1"/>
    <property type="molecule type" value="Genomic_DNA"/>
</dbReference>
<gene>
    <name evidence="3" type="ORF">K1X11_009755</name>
</gene>
<dbReference type="Pfam" id="PF02657">
    <property type="entry name" value="SufE"/>
    <property type="match status" value="1"/>
</dbReference>
<keyword evidence="4" id="KW-1185">Reference proteome</keyword>
<dbReference type="InterPro" id="IPR003808">
    <property type="entry name" value="Fe-S_metab-assoc_dom"/>
</dbReference>
<accession>A0ABZ1CDL2</accession>
<proteinExistence type="inferred from homology"/>
<evidence type="ECO:0000313" key="4">
    <source>
        <dbReference type="Proteomes" id="UP000738431"/>
    </source>
</evidence>